<reference evidence="1 2" key="1">
    <citation type="journal article" date="2010" name="Nature">
        <title>Genome sequence of the palaeopolyploid soybean.</title>
        <authorList>
            <person name="Schmutz J."/>
            <person name="Cannon S.B."/>
            <person name="Schlueter J."/>
            <person name="Ma J."/>
            <person name="Mitros T."/>
            <person name="Nelson W."/>
            <person name="Hyten D.L."/>
            <person name="Song Q."/>
            <person name="Thelen J.J."/>
            <person name="Cheng J."/>
            <person name="Xu D."/>
            <person name="Hellsten U."/>
            <person name="May G.D."/>
            <person name="Yu Y."/>
            <person name="Sakurai T."/>
            <person name="Umezawa T."/>
            <person name="Bhattacharyya M.K."/>
            <person name="Sandhu D."/>
            <person name="Valliyodan B."/>
            <person name="Lindquist E."/>
            <person name="Peto M."/>
            <person name="Grant D."/>
            <person name="Shu S."/>
            <person name="Goodstein D."/>
            <person name="Barry K."/>
            <person name="Futrell-Griggs M."/>
            <person name="Abernathy B."/>
            <person name="Du J."/>
            <person name="Tian Z."/>
            <person name="Zhu L."/>
            <person name="Gill N."/>
            <person name="Joshi T."/>
            <person name="Libault M."/>
            <person name="Sethuraman A."/>
            <person name="Zhang X.-C."/>
            <person name="Shinozaki K."/>
            <person name="Nguyen H.T."/>
            <person name="Wing R.A."/>
            <person name="Cregan P."/>
            <person name="Specht J."/>
            <person name="Grimwood J."/>
            <person name="Rokhsar D."/>
            <person name="Stacey G."/>
            <person name="Shoemaker R.C."/>
            <person name="Jackson S.A."/>
        </authorList>
    </citation>
    <scope>NUCLEOTIDE SEQUENCE</scope>
    <source>
        <strain evidence="2">cv. Williams 82</strain>
        <tissue evidence="1">Callus</tissue>
    </source>
</reference>
<dbReference type="EnsemblPlants" id="KRH01691">
    <property type="protein sequence ID" value="KRH01691"/>
    <property type="gene ID" value="GLYMA_18G292700"/>
</dbReference>
<sequence length="70" mass="8093">MSIGNFKVKHYIKKHDVGDITKKYFKVKKGIIVPTKNLFALIRERDNFSELTIVMNSVENKYTKTCMAPA</sequence>
<evidence type="ECO:0000313" key="1">
    <source>
        <dbReference type="EMBL" id="KRH01691.1"/>
    </source>
</evidence>
<evidence type="ECO:0000313" key="2">
    <source>
        <dbReference type="EnsemblPlants" id="KRH01691"/>
    </source>
</evidence>
<organism evidence="1">
    <name type="scientific">Glycine max</name>
    <name type="common">Soybean</name>
    <name type="synonym">Glycine hispida</name>
    <dbReference type="NCBI Taxonomy" id="3847"/>
    <lineage>
        <taxon>Eukaryota</taxon>
        <taxon>Viridiplantae</taxon>
        <taxon>Streptophyta</taxon>
        <taxon>Embryophyta</taxon>
        <taxon>Tracheophyta</taxon>
        <taxon>Spermatophyta</taxon>
        <taxon>Magnoliopsida</taxon>
        <taxon>eudicotyledons</taxon>
        <taxon>Gunneridae</taxon>
        <taxon>Pentapetalae</taxon>
        <taxon>rosids</taxon>
        <taxon>fabids</taxon>
        <taxon>Fabales</taxon>
        <taxon>Fabaceae</taxon>
        <taxon>Papilionoideae</taxon>
        <taxon>50 kb inversion clade</taxon>
        <taxon>NPAAA clade</taxon>
        <taxon>indigoferoid/millettioid clade</taxon>
        <taxon>Phaseoleae</taxon>
        <taxon>Glycine</taxon>
        <taxon>Glycine subgen. Soja</taxon>
    </lineage>
</organism>
<reference evidence="2" key="2">
    <citation type="submission" date="2018-02" db="UniProtKB">
        <authorList>
            <consortium name="EnsemblPlants"/>
        </authorList>
    </citation>
    <scope>IDENTIFICATION</scope>
    <source>
        <strain evidence="2">Williams 82</strain>
    </source>
</reference>
<dbReference type="AlphaFoldDB" id="A0A0R0FGC1"/>
<keyword evidence="3" id="KW-1185">Reference proteome</keyword>
<gene>
    <name evidence="1" type="ORF">GLYMA_18G292700</name>
</gene>
<proteinExistence type="predicted"/>
<dbReference type="EMBL" id="CM000851">
    <property type="protein sequence ID" value="KRH01691.1"/>
    <property type="molecule type" value="Genomic_DNA"/>
</dbReference>
<protein>
    <submittedName>
        <fullName evidence="1 2">Uncharacterized protein</fullName>
    </submittedName>
</protein>
<dbReference type="InParanoid" id="A0A0R0FGC1"/>
<accession>A0A0R0FGC1</accession>
<dbReference type="Proteomes" id="UP000008827">
    <property type="component" value="Chromosome 18"/>
</dbReference>
<name>A0A0R0FGC1_SOYBN</name>
<dbReference type="Gramene" id="KRH01691">
    <property type="protein sequence ID" value="KRH01691"/>
    <property type="gene ID" value="GLYMA_18G292700"/>
</dbReference>
<evidence type="ECO:0000313" key="3">
    <source>
        <dbReference type="Proteomes" id="UP000008827"/>
    </source>
</evidence>
<reference evidence="1" key="3">
    <citation type="submission" date="2018-07" db="EMBL/GenBank/DDBJ databases">
        <title>WGS assembly of Glycine max.</title>
        <authorList>
            <person name="Schmutz J."/>
            <person name="Cannon S."/>
            <person name="Schlueter J."/>
            <person name="Ma J."/>
            <person name="Mitros T."/>
            <person name="Nelson W."/>
            <person name="Hyten D."/>
            <person name="Song Q."/>
            <person name="Thelen J."/>
            <person name="Cheng J."/>
            <person name="Xu D."/>
            <person name="Hellsten U."/>
            <person name="May G."/>
            <person name="Yu Y."/>
            <person name="Sakurai T."/>
            <person name="Umezawa T."/>
            <person name="Bhattacharyya M."/>
            <person name="Sandhu D."/>
            <person name="Valliyodan B."/>
            <person name="Lindquist E."/>
            <person name="Peto M."/>
            <person name="Grant D."/>
            <person name="Shu S."/>
            <person name="Goodstein D."/>
            <person name="Barry K."/>
            <person name="Futrell-Griggs M."/>
            <person name="Abernathy B."/>
            <person name="Du J."/>
            <person name="Tian Z."/>
            <person name="Zhu L."/>
            <person name="Gill N."/>
            <person name="Joshi T."/>
            <person name="Libault M."/>
            <person name="Sethuraman A."/>
            <person name="Zhang X."/>
            <person name="Shinozaki K."/>
            <person name="Nguyen H."/>
            <person name="Wing R."/>
            <person name="Cregan P."/>
            <person name="Specht J."/>
            <person name="Grimwood J."/>
            <person name="Rokhsar D."/>
            <person name="Stacey G."/>
            <person name="Shoemaker R."/>
            <person name="Jackson S."/>
        </authorList>
    </citation>
    <scope>NUCLEOTIDE SEQUENCE</scope>
    <source>
        <tissue evidence="1">Callus</tissue>
    </source>
</reference>